<keyword evidence="3" id="KW-1185">Reference proteome</keyword>
<evidence type="ECO:0000313" key="3">
    <source>
        <dbReference type="Proteomes" id="UP001610432"/>
    </source>
</evidence>
<evidence type="ECO:0000256" key="1">
    <source>
        <dbReference type="SAM" id="MobiDB-lite"/>
    </source>
</evidence>
<dbReference type="EMBL" id="JBFXLQ010000017">
    <property type="protein sequence ID" value="KAL2867697.1"/>
    <property type="molecule type" value="Genomic_DNA"/>
</dbReference>
<accession>A0ABR4LT15</accession>
<feature type="region of interest" description="Disordered" evidence="1">
    <location>
        <begin position="1"/>
        <end position="183"/>
    </location>
</feature>
<reference evidence="2 3" key="1">
    <citation type="submission" date="2024-07" db="EMBL/GenBank/DDBJ databases">
        <title>Section-level genome sequencing and comparative genomics of Aspergillus sections Usti and Cavernicolus.</title>
        <authorList>
            <consortium name="Lawrence Berkeley National Laboratory"/>
            <person name="Nybo J.L."/>
            <person name="Vesth T.C."/>
            <person name="Theobald S."/>
            <person name="Frisvad J.C."/>
            <person name="Larsen T.O."/>
            <person name="Kjaerboelling I."/>
            <person name="Rothschild-Mancinelli K."/>
            <person name="Lyhne E.K."/>
            <person name="Kogle M.E."/>
            <person name="Barry K."/>
            <person name="Clum A."/>
            <person name="Na H."/>
            <person name="Ledsgaard L."/>
            <person name="Lin J."/>
            <person name="Lipzen A."/>
            <person name="Kuo A."/>
            <person name="Riley R."/>
            <person name="Mondo S."/>
            <person name="Labutti K."/>
            <person name="Haridas S."/>
            <person name="Pangalinan J."/>
            <person name="Salamov A.A."/>
            <person name="Simmons B.A."/>
            <person name="Magnuson J.K."/>
            <person name="Chen J."/>
            <person name="Drula E."/>
            <person name="Henrissat B."/>
            <person name="Wiebenga A."/>
            <person name="Lubbers R.J."/>
            <person name="Gomes A.C."/>
            <person name="Macurrencykelacurrency M.R."/>
            <person name="Stajich J."/>
            <person name="Grigoriev I.V."/>
            <person name="Mortensen U.H."/>
            <person name="De Vries R.P."/>
            <person name="Baker S.E."/>
            <person name="Andersen M.R."/>
        </authorList>
    </citation>
    <scope>NUCLEOTIDE SEQUENCE [LARGE SCALE GENOMIC DNA]</scope>
    <source>
        <strain evidence="2 3">CBS 449.75</strain>
    </source>
</reference>
<gene>
    <name evidence="2" type="ORF">BJX67DRAFT_380641</name>
</gene>
<feature type="compositionally biased region" description="Low complexity" evidence="1">
    <location>
        <begin position="142"/>
        <end position="159"/>
    </location>
</feature>
<organism evidence="2 3">
    <name type="scientific">Aspergillus lucknowensis</name>
    <dbReference type="NCBI Taxonomy" id="176173"/>
    <lineage>
        <taxon>Eukaryota</taxon>
        <taxon>Fungi</taxon>
        <taxon>Dikarya</taxon>
        <taxon>Ascomycota</taxon>
        <taxon>Pezizomycotina</taxon>
        <taxon>Eurotiomycetes</taxon>
        <taxon>Eurotiomycetidae</taxon>
        <taxon>Eurotiales</taxon>
        <taxon>Aspergillaceae</taxon>
        <taxon>Aspergillus</taxon>
        <taxon>Aspergillus subgen. Nidulantes</taxon>
    </lineage>
</organism>
<feature type="compositionally biased region" description="Polar residues" evidence="1">
    <location>
        <begin position="171"/>
        <end position="183"/>
    </location>
</feature>
<proteinExistence type="predicted"/>
<protein>
    <submittedName>
        <fullName evidence="2">Uncharacterized protein</fullName>
    </submittedName>
</protein>
<dbReference type="Proteomes" id="UP001610432">
    <property type="component" value="Unassembled WGS sequence"/>
</dbReference>
<feature type="compositionally biased region" description="Basic and acidic residues" evidence="1">
    <location>
        <begin position="132"/>
        <end position="141"/>
    </location>
</feature>
<sequence>MGPAVVPASHTRSMSQPIAQYPAVPHPPLTTRFMHSTHPPQQLYGPPLREPPRPQRPRHIQSSQSQFHTPPALTLGPFQHLPPPGPAQIAHPQHLPQIAPAKPKKEKKTPKILKKEQKQMTLYPQGGLLARSAEDIKERSEAAGTTTTSQATTVRTTQAVKERTKAAAKANSGTPTNSALQAT</sequence>
<comment type="caution">
    <text evidence="2">The sequence shown here is derived from an EMBL/GenBank/DDBJ whole genome shotgun (WGS) entry which is preliminary data.</text>
</comment>
<name>A0ABR4LT15_9EURO</name>
<dbReference type="RefSeq" id="XP_070886676.1">
    <property type="nucleotide sequence ID" value="XM_071032825.1"/>
</dbReference>
<evidence type="ECO:0000313" key="2">
    <source>
        <dbReference type="EMBL" id="KAL2867697.1"/>
    </source>
</evidence>
<feature type="compositionally biased region" description="Basic residues" evidence="1">
    <location>
        <begin position="102"/>
        <end position="112"/>
    </location>
</feature>
<dbReference type="GeneID" id="98147897"/>